<accession>A0ABR7RWF7</accession>
<sequence>MLSPDLNKYIIKYDETIQEVIFKRFSIRNLRVSDGSNFLRAIDRRGLDELAALLVLIRAQEMQGNYAISQRLRKLLLNFFIEISHLDEFQAVVVRIFQQTCQVFFDDFHKDANGLGFEFMLENGLENLDYTLGVIEQISSMEPRRDDPYSSILGGARNLEIGGNSRAKSH</sequence>
<organism evidence="1 2">
    <name type="scientific">Aquipseudomonas alcaligenes</name>
    <name type="common">Pseudomonas alcaligenes</name>
    <dbReference type="NCBI Taxonomy" id="43263"/>
    <lineage>
        <taxon>Bacteria</taxon>
        <taxon>Pseudomonadati</taxon>
        <taxon>Pseudomonadota</taxon>
        <taxon>Gammaproteobacteria</taxon>
        <taxon>Pseudomonadales</taxon>
        <taxon>Pseudomonadaceae</taxon>
        <taxon>Aquipseudomonas</taxon>
    </lineage>
</organism>
<gene>
    <name evidence="1" type="ORF">A9179_02445</name>
</gene>
<reference evidence="1 2" key="1">
    <citation type="submission" date="2016-06" db="EMBL/GenBank/DDBJ databases">
        <authorList>
            <person name="Ramos C."/>
            <person name="Pintado A."/>
            <person name="Crespo-Gomez J.I."/>
        </authorList>
    </citation>
    <scope>NUCLEOTIDE SEQUENCE [LARGE SCALE GENOMIC DNA]</scope>
    <source>
        <strain evidence="1 2">AVO110</strain>
    </source>
</reference>
<proteinExistence type="predicted"/>
<name>A0ABR7RWF7_AQUAC</name>
<evidence type="ECO:0000313" key="1">
    <source>
        <dbReference type="EMBL" id="MBC9249129.1"/>
    </source>
</evidence>
<protein>
    <submittedName>
        <fullName evidence="1">Uncharacterized protein</fullName>
    </submittedName>
</protein>
<dbReference type="Proteomes" id="UP000744555">
    <property type="component" value="Unassembled WGS sequence"/>
</dbReference>
<dbReference type="EMBL" id="LZEU01000001">
    <property type="protein sequence ID" value="MBC9249129.1"/>
    <property type="molecule type" value="Genomic_DNA"/>
</dbReference>
<evidence type="ECO:0000313" key="2">
    <source>
        <dbReference type="Proteomes" id="UP000744555"/>
    </source>
</evidence>
<keyword evidence="2" id="KW-1185">Reference proteome</keyword>
<comment type="caution">
    <text evidence="1">The sequence shown here is derived from an EMBL/GenBank/DDBJ whole genome shotgun (WGS) entry which is preliminary data.</text>
</comment>